<comment type="caution">
    <text evidence="4">The sequence shown here is derived from an EMBL/GenBank/DDBJ whole genome shotgun (WGS) entry which is preliminary data.</text>
</comment>
<evidence type="ECO:0000313" key="4">
    <source>
        <dbReference type="EMBL" id="RNL62512.1"/>
    </source>
</evidence>
<dbReference type="PANTHER" id="PTHR43639">
    <property type="entry name" value="OXIDOREDUCTASE, SHORT-CHAIN DEHYDROGENASE/REDUCTASE FAMILY (AFU_ORTHOLOGUE AFUA_5G02870)"/>
    <property type="match status" value="1"/>
</dbReference>
<name>A0A3N0CGB3_9ACTN</name>
<evidence type="ECO:0000259" key="3">
    <source>
        <dbReference type="SMART" id="SM00822"/>
    </source>
</evidence>
<dbReference type="PRINTS" id="PR00080">
    <property type="entry name" value="SDRFAMILY"/>
</dbReference>
<dbReference type="InterPro" id="IPR057326">
    <property type="entry name" value="KR_dom"/>
</dbReference>
<dbReference type="RefSeq" id="WP_123227809.1">
    <property type="nucleotide sequence ID" value="NZ_RJSE01000007.1"/>
</dbReference>
<sequence>MAQSQQLDGKVAIVTGASSGIGAEIARAFGAAGAAVVLVGRSEERLAETRAAVEAEGARAVTVAADICAAEAPDQIVAQALEAFGRIDVVVHAAGVYRPGALGQITDADFDAHWETNTRAPFRLTRAVRPHLGEGAAVIFLSSASGHVGSAGDIAYCASKGGVELMVKAFAAELAPEGVRVNAVAPGTVHSPMNAHLLTPEITEEWLAFTPAGRFGEVGDISPAVVFLASDAAAYIHGVSLVIDGGLVAQ</sequence>
<protein>
    <submittedName>
        <fullName evidence="4">SDR family oxidoreductase</fullName>
    </submittedName>
</protein>
<keyword evidence="5" id="KW-1185">Reference proteome</keyword>
<dbReference type="Proteomes" id="UP000267128">
    <property type="component" value="Unassembled WGS sequence"/>
</dbReference>
<gene>
    <name evidence="4" type="ORF">EFK50_12140</name>
</gene>
<comment type="similarity">
    <text evidence="1">Belongs to the short-chain dehydrogenases/reductases (SDR) family.</text>
</comment>
<evidence type="ECO:0000256" key="2">
    <source>
        <dbReference type="ARBA" id="ARBA00023002"/>
    </source>
</evidence>
<dbReference type="SMART" id="SM00822">
    <property type="entry name" value="PKS_KR"/>
    <property type="match status" value="1"/>
</dbReference>
<dbReference type="FunFam" id="3.40.50.720:FF:000084">
    <property type="entry name" value="Short-chain dehydrogenase reductase"/>
    <property type="match status" value="1"/>
</dbReference>
<dbReference type="InterPro" id="IPR036291">
    <property type="entry name" value="NAD(P)-bd_dom_sf"/>
</dbReference>
<evidence type="ECO:0000256" key="1">
    <source>
        <dbReference type="ARBA" id="ARBA00006484"/>
    </source>
</evidence>
<organism evidence="4 5">
    <name type="scientific">Nocardioides marmoriginsengisoli</name>
    <dbReference type="NCBI Taxonomy" id="661483"/>
    <lineage>
        <taxon>Bacteria</taxon>
        <taxon>Bacillati</taxon>
        <taxon>Actinomycetota</taxon>
        <taxon>Actinomycetes</taxon>
        <taxon>Propionibacteriales</taxon>
        <taxon>Nocardioidaceae</taxon>
        <taxon>Nocardioides</taxon>
    </lineage>
</organism>
<dbReference type="Pfam" id="PF13561">
    <property type="entry name" value="adh_short_C2"/>
    <property type="match status" value="1"/>
</dbReference>
<proteinExistence type="inferred from homology"/>
<dbReference type="PANTHER" id="PTHR43639:SF1">
    <property type="entry name" value="SHORT-CHAIN DEHYDROGENASE_REDUCTASE FAMILY PROTEIN"/>
    <property type="match status" value="1"/>
</dbReference>
<dbReference type="OrthoDB" id="9803333at2"/>
<dbReference type="CDD" id="cd05233">
    <property type="entry name" value="SDR_c"/>
    <property type="match status" value="1"/>
</dbReference>
<dbReference type="GO" id="GO:0016491">
    <property type="term" value="F:oxidoreductase activity"/>
    <property type="evidence" value="ECO:0007669"/>
    <property type="project" value="UniProtKB-KW"/>
</dbReference>
<dbReference type="Gene3D" id="3.40.50.720">
    <property type="entry name" value="NAD(P)-binding Rossmann-like Domain"/>
    <property type="match status" value="1"/>
</dbReference>
<accession>A0A3N0CGB3</accession>
<dbReference type="InterPro" id="IPR020904">
    <property type="entry name" value="Sc_DH/Rdtase_CS"/>
</dbReference>
<dbReference type="PRINTS" id="PR00081">
    <property type="entry name" value="GDHRDH"/>
</dbReference>
<dbReference type="SUPFAM" id="SSF51735">
    <property type="entry name" value="NAD(P)-binding Rossmann-fold domains"/>
    <property type="match status" value="1"/>
</dbReference>
<keyword evidence="2" id="KW-0560">Oxidoreductase</keyword>
<dbReference type="AlphaFoldDB" id="A0A3N0CGB3"/>
<dbReference type="EMBL" id="RJSE01000007">
    <property type="protein sequence ID" value="RNL62512.1"/>
    <property type="molecule type" value="Genomic_DNA"/>
</dbReference>
<reference evidence="4 5" key="1">
    <citation type="submission" date="2018-11" db="EMBL/GenBank/DDBJ databases">
        <authorList>
            <person name="Li F."/>
        </authorList>
    </citation>
    <scope>NUCLEOTIDE SEQUENCE [LARGE SCALE GENOMIC DNA]</scope>
    <source>
        <strain evidence="4 5">Gsoil 097</strain>
    </source>
</reference>
<feature type="domain" description="Ketoreductase" evidence="3">
    <location>
        <begin position="10"/>
        <end position="187"/>
    </location>
</feature>
<dbReference type="PROSITE" id="PS00061">
    <property type="entry name" value="ADH_SHORT"/>
    <property type="match status" value="1"/>
</dbReference>
<dbReference type="InterPro" id="IPR002347">
    <property type="entry name" value="SDR_fam"/>
</dbReference>
<evidence type="ECO:0000313" key="5">
    <source>
        <dbReference type="Proteomes" id="UP000267128"/>
    </source>
</evidence>